<dbReference type="Proteomes" id="UP000789595">
    <property type="component" value="Unassembled WGS sequence"/>
</dbReference>
<feature type="compositionally biased region" description="Pro residues" evidence="4">
    <location>
        <begin position="1506"/>
        <end position="1515"/>
    </location>
</feature>
<feature type="domain" description="AAA+ ATPase" evidence="5">
    <location>
        <begin position="861"/>
        <end position="1002"/>
    </location>
</feature>
<keyword evidence="7" id="KW-1185">Reference proteome</keyword>
<keyword evidence="2" id="KW-0547">Nucleotide-binding</keyword>
<dbReference type="PANTHER" id="PTHR43392">
    <property type="entry name" value="AAA-TYPE ATPASE FAMILY PROTEIN / ANKYRIN REPEAT FAMILY PROTEIN"/>
    <property type="match status" value="1"/>
</dbReference>
<dbReference type="FunFam" id="1.10.8.60:FF:000160">
    <property type="entry name" value="WGS project CABT00000000 data, contig 2.55"/>
    <property type="match status" value="1"/>
</dbReference>
<dbReference type="InterPro" id="IPR003959">
    <property type="entry name" value="ATPase_AAA_core"/>
</dbReference>
<protein>
    <recommendedName>
        <fullName evidence="5">AAA+ ATPase domain-containing protein</fullName>
    </recommendedName>
</protein>
<feature type="region of interest" description="Disordered" evidence="4">
    <location>
        <begin position="1113"/>
        <end position="1136"/>
    </location>
</feature>
<dbReference type="CDD" id="cd00009">
    <property type="entry name" value="AAA"/>
    <property type="match status" value="2"/>
</dbReference>
<feature type="domain" description="AAA+ ATPase" evidence="5">
    <location>
        <begin position="581"/>
        <end position="726"/>
    </location>
</feature>
<dbReference type="InterPro" id="IPR041627">
    <property type="entry name" value="AAA_lid_6"/>
</dbReference>
<comment type="caution">
    <text evidence="6">The sequence shown here is derived from an EMBL/GenBank/DDBJ whole genome shotgun (WGS) entry which is preliminary data.</text>
</comment>
<dbReference type="SUPFAM" id="SSF52540">
    <property type="entry name" value="P-loop containing nucleoside triphosphate hydrolases"/>
    <property type="match status" value="3"/>
</dbReference>
<evidence type="ECO:0000259" key="5">
    <source>
        <dbReference type="SMART" id="SM00382"/>
    </source>
</evidence>
<dbReference type="Pfam" id="PF00004">
    <property type="entry name" value="AAA"/>
    <property type="match status" value="2"/>
</dbReference>
<evidence type="ECO:0000256" key="1">
    <source>
        <dbReference type="ARBA" id="ARBA00010378"/>
    </source>
</evidence>
<evidence type="ECO:0000256" key="3">
    <source>
        <dbReference type="ARBA" id="ARBA00022840"/>
    </source>
</evidence>
<evidence type="ECO:0000313" key="6">
    <source>
        <dbReference type="EMBL" id="CAH0369081.1"/>
    </source>
</evidence>
<organism evidence="6 7">
    <name type="scientific">Pelagomonas calceolata</name>
    <dbReference type="NCBI Taxonomy" id="35677"/>
    <lineage>
        <taxon>Eukaryota</taxon>
        <taxon>Sar</taxon>
        <taxon>Stramenopiles</taxon>
        <taxon>Ochrophyta</taxon>
        <taxon>Pelagophyceae</taxon>
        <taxon>Pelagomonadales</taxon>
        <taxon>Pelagomonadaceae</taxon>
        <taxon>Pelagomonas</taxon>
    </lineage>
</organism>
<evidence type="ECO:0000313" key="7">
    <source>
        <dbReference type="Proteomes" id="UP000789595"/>
    </source>
</evidence>
<evidence type="ECO:0000256" key="2">
    <source>
        <dbReference type="ARBA" id="ARBA00022741"/>
    </source>
</evidence>
<comment type="similarity">
    <text evidence="1">Belongs to the CbxX/CfxQ family.</text>
</comment>
<dbReference type="InterPro" id="IPR003593">
    <property type="entry name" value="AAA+_ATPase"/>
</dbReference>
<feature type="region of interest" description="Disordered" evidence="4">
    <location>
        <begin position="1304"/>
        <end position="1360"/>
    </location>
</feature>
<dbReference type="SMART" id="SM00382">
    <property type="entry name" value="AAA"/>
    <property type="match status" value="3"/>
</dbReference>
<dbReference type="OrthoDB" id="575at2759"/>
<dbReference type="EMBL" id="CAKKNE010000002">
    <property type="protein sequence ID" value="CAH0369081.1"/>
    <property type="molecule type" value="Genomic_DNA"/>
</dbReference>
<feature type="domain" description="AAA+ ATPase" evidence="5">
    <location>
        <begin position="252"/>
        <end position="444"/>
    </location>
</feature>
<dbReference type="InterPro" id="IPR000641">
    <property type="entry name" value="CbxX/CfxQ"/>
</dbReference>
<feature type="compositionally biased region" description="Basic and acidic residues" evidence="4">
    <location>
        <begin position="1315"/>
        <end position="1333"/>
    </location>
</feature>
<sequence length="1606" mass="174186">MPPQKQINHHLPGAVAEPRPDAIAELRRNDFGDLYNFLKSFESCATLADALEPLSLPQVDYVVDQAVKPPSTLADTGACLQLMAEGDFLGAHDVCEGLVEKGAGAGDAARSTAFSIISALCEGELTGTYDLAFLDRLDDIVINDPRSRPFVDLGRAFSSTAEEALGHALAAAAHPALAALASEAARRADSEISVVEVEEEVHTEVEEDEQLPPKALTALDELVAIKPAKALFAALTDAALLAEERQDDLRETSFSCVFSGNPGTGKSTVMKLYGSLLEELKVAPQGKTVETTGGELARGGTDGFEALIKKSFADPQTSILQVGDKVEVKRGASWGNFGEVVFVDKNTYDVRHGDCVEIKAPRHRIRDKREEGGVLLVDEAYQLDPSNSNAGRQVLEMLVKEMDARQGSLTVVFAGPAKEMDLFLSSTPGLSSRVRRTVDFPDFSDDELVEVSQRKFASRFGNYQLADEKYLRIAARRLGKGRGAPGFGNARAVSHLIDNAWEKQTRRISLERARGGDPDPFFMTREDLLGNRTLDMSQSEPLQALRAMEGLERVKANVDDLLRVVETNNEREDNEEKPQQLSLNKVFLGNPGTGKTTVARLYGRILNELGFLSKGDVVLATPSDFVGSALGQSEEKTNALLDKARGCVLVIDEAYGLDPSSGNGNGAIAGGDPFRGAVVDALVSRVQGEAGADVCVLLLGYERPMREFLRKANPGLARRFDLENAFVFDDYDDQALLKILLQNVRKRSLKVSLSDAKAAVRKRLAKQRLRPNFGNAGAAEALVAEAVQRRERRLESLDASQRSMERDLVLEDLYVEPDHVKDPSLVFDGLIGCQEIKQKLTEYRAVVDAARIAGRDPMDDLGMTFCFQGSPGTGKTTVARRMGLLFEALGVLPSAEVVQVSASDFVTGYVGQAAKKTRDIFESARGAVLFVDEAYRLYDPTGRSYFQEAVDEIVTLLTEEEYRNKLVVVFAGYGGQMRTLLDRVNPGLKSRVSDIIDFPDFTATDAAAIAANLLKRKRLGRVGTDILVEEASKLVSAPDWANGRDVDAWVRRIAVESATRGSSVATPASVRAATQDLLERKRGAVLVDAPPVLQEDFMTEDMTIAPPRVEVQTVTDVREDDDDDDDDEPSFGAPDLNGALEEACVALGYGDPARRAELMDALTNGVPDDVVAQVVATRGGDRGAVAQELARQAGPFREALKRVAVATRLGRKIDKDRDAEAGGDDLTDEDIVQRLREMGPCPMGFAWHREGSGWRCGGGSHFVHDDDPMLQAYAEAAERLERIRSASATKPALAMRTNDRVSFCTPPTLQVPETPQDRSAKIRADASARFEREKRRRASSISATKIPEGGPLPRSTLGGPSAKKICDKENSAVHAEETSTIDEPRFTEASRWSSTSLKGVSATRDDSWSAALDARAWEEPVPQVAALEADLVDKMVWAPVGDDEKPGRVRKVWLDDKGAYFVGVELLQDHANASSTAFPCLPHRGVAVSPSSIRLLSWQDLCALPPPAPPPPAGPPQTSSEGSTECDPSPLIEGRTPPAWAERDQLNASLRRQDFANPPLELGPEGAMGTSCDLADVFGRASLAPRGYRETGDWAADSWDLRTGAV</sequence>
<dbReference type="InterPro" id="IPR050773">
    <property type="entry name" value="CbxX/CfxQ_RuBisCO_ESX"/>
</dbReference>
<evidence type="ECO:0000256" key="4">
    <source>
        <dbReference type="SAM" id="MobiDB-lite"/>
    </source>
</evidence>
<dbReference type="FunFam" id="3.40.50.300:FF:000216">
    <property type="entry name" value="Type VII secretion ATPase EccA"/>
    <property type="match status" value="2"/>
</dbReference>
<feature type="compositionally biased region" description="Acidic residues" evidence="4">
    <location>
        <begin position="1118"/>
        <end position="1129"/>
    </location>
</feature>
<dbReference type="PANTHER" id="PTHR43392:SF2">
    <property type="entry name" value="AAA-TYPE ATPASE FAMILY PROTEIN _ ANKYRIN REPEAT FAMILY PROTEIN"/>
    <property type="match status" value="1"/>
</dbReference>
<dbReference type="GO" id="GO:0016887">
    <property type="term" value="F:ATP hydrolysis activity"/>
    <property type="evidence" value="ECO:0007669"/>
    <property type="project" value="InterPro"/>
</dbReference>
<dbReference type="Gene3D" id="3.40.50.300">
    <property type="entry name" value="P-loop containing nucleotide triphosphate hydrolases"/>
    <property type="match status" value="3"/>
</dbReference>
<keyword evidence="3" id="KW-0067">ATP-binding</keyword>
<dbReference type="Gene3D" id="1.10.8.60">
    <property type="match status" value="2"/>
</dbReference>
<dbReference type="PRINTS" id="PR00819">
    <property type="entry name" value="CBXCFQXSUPER"/>
</dbReference>
<accession>A0A8J2SEK4</accession>
<name>A0A8J2SEK4_9STRA</name>
<dbReference type="GO" id="GO:0005524">
    <property type="term" value="F:ATP binding"/>
    <property type="evidence" value="ECO:0007669"/>
    <property type="project" value="UniProtKB-KW"/>
</dbReference>
<feature type="region of interest" description="Disordered" evidence="4">
    <location>
        <begin position="1506"/>
        <end position="1537"/>
    </location>
</feature>
<gene>
    <name evidence="6" type="ORF">PECAL_2P21890</name>
</gene>
<reference evidence="6" key="1">
    <citation type="submission" date="2021-11" db="EMBL/GenBank/DDBJ databases">
        <authorList>
            <consortium name="Genoscope - CEA"/>
            <person name="William W."/>
        </authorList>
    </citation>
    <scope>NUCLEOTIDE SEQUENCE</scope>
</reference>
<dbReference type="InterPro" id="IPR027417">
    <property type="entry name" value="P-loop_NTPase"/>
</dbReference>
<dbReference type="Pfam" id="PF17866">
    <property type="entry name" value="AAA_lid_6"/>
    <property type="match status" value="1"/>
</dbReference>
<proteinExistence type="inferred from homology"/>